<dbReference type="Proteomes" id="UP000261212">
    <property type="component" value="Unassembled WGS sequence"/>
</dbReference>
<comment type="caution">
    <text evidence="2">The sequence shown here is derived from an EMBL/GenBank/DDBJ whole genome shotgun (WGS) entry which is preliminary data.</text>
</comment>
<dbReference type="EMBL" id="QUSM01000002">
    <property type="protein sequence ID" value="RGD75358.1"/>
    <property type="molecule type" value="Genomic_DNA"/>
</dbReference>
<dbReference type="RefSeq" id="WP_117531586.1">
    <property type="nucleotide sequence ID" value="NZ_CAUFKS010000005.1"/>
</dbReference>
<accession>A0A3E3E371</accession>
<keyword evidence="2" id="KW-0645">Protease</keyword>
<keyword evidence="2" id="KW-0378">Hydrolase</keyword>
<name>A0A3E3E371_9FIRM</name>
<dbReference type="GO" id="GO:0006508">
    <property type="term" value="P:proteolysis"/>
    <property type="evidence" value="ECO:0007669"/>
    <property type="project" value="InterPro"/>
</dbReference>
<evidence type="ECO:0000313" key="3">
    <source>
        <dbReference type="Proteomes" id="UP000261212"/>
    </source>
</evidence>
<dbReference type="PANTHER" id="PTHR34385">
    <property type="entry name" value="D-ALANYL-D-ALANINE CARBOXYPEPTIDASE"/>
    <property type="match status" value="1"/>
</dbReference>
<dbReference type="Gene3D" id="3.30.1380.10">
    <property type="match status" value="1"/>
</dbReference>
<dbReference type="PANTHER" id="PTHR34385:SF1">
    <property type="entry name" value="PEPTIDOGLYCAN L-ALANYL-D-GLUTAMATE ENDOPEPTIDASE CWLK"/>
    <property type="match status" value="1"/>
</dbReference>
<feature type="domain" description="D-alanyl-D-alanine carboxypeptidase-like core" evidence="1">
    <location>
        <begin position="65"/>
        <end position="171"/>
    </location>
</feature>
<gene>
    <name evidence="2" type="ORF">DW687_03260</name>
</gene>
<evidence type="ECO:0000313" key="2">
    <source>
        <dbReference type="EMBL" id="RGD75358.1"/>
    </source>
</evidence>
<dbReference type="GO" id="GO:0004180">
    <property type="term" value="F:carboxypeptidase activity"/>
    <property type="evidence" value="ECO:0007669"/>
    <property type="project" value="UniProtKB-KW"/>
</dbReference>
<protein>
    <submittedName>
        <fullName evidence="2">D-alanyl-D-alanine carboxypeptidase family protein</fullName>
    </submittedName>
</protein>
<reference evidence="2 3" key="1">
    <citation type="submission" date="2018-08" db="EMBL/GenBank/DDBJ databases">
        <title>A genome reference for cultivated species of the human gut microbiota.</title>
        <authorList>
            <person name="Zou Y."/>
            <person name="Xue W."/>
            <person name="Luo G."/>
        </authorList>
    </citation>
    <scope>NUCLEOTIDE SEQUENCE [LARGE SCALE GENOMIC DNA]</scope>
    <source>
        <strain evidence="2 3">AM25-6</strain>
    </source>
</reference>
<sequence length="250" mass="29151">MKKLCLDRNQVFSGELILVNKDNPIREIIPYENICQIDKDIKVYLNKNVDYILKELLFEIGSTDEIAYVSGYRTLEEQIEIYNNSLNENGEDFTNKYVALPGHSEHQTGFAIDLAKNNGDIDFIRPDFPNEGIYKEFREKAPAFGFIERYIKEKERVTGISAEPWHFRYVGFPHSKIITDKNMVLEEYIEFIKDFKYGKKSLIVKDKNLNIEISYICFESEKNLISIPDNSPYVISGNNVDGYILTLWRS</sequence>
<dbReference type="InterPro" id="IPR003709">
    <property type="entry name" value="VanY-like_core_dom"/>
</dbReference>
<dbReference type="InterPro" id="IPR009045">
    <property type="entry name" value="Zn_M74/Hedgehog-like"/>
</dbReference>
<dbReference type="CDD" id="cd14849">
    <property type="entry name" value="DD-dipeptidase_VanXYc"/>
    <property type="match status" value="1"/>
</dbReference>
<dbReference type="Pfam" id="PF02557">
    <property type="entry name" value="VanY"/>
    <property type="match status" value="1"/>
</dbReference>
<dbReference type="SUPFAM" id="SSF55166">
    <property type="entry name" value="Hedgehog/DD-peptidase"/>
    <property type="match status" value="1"/>
</dbReference>
<proteinExistence type="predicted"/>
<dbReference type="AlphaFoldDB" id="A0A3E3E371"/>
<keyword evidence="2" id="KW-0121">Carboxypeptidase</keyword>
<dbReference type="InterPro" id="IPR052179">
    <property type="entry name" value="DD-CPase-like"/>
</dbReference>
<organism evidence="2 3">
    <name type="scientific">Anaerofustis stercorihominis</name>
    <dbReference type="NCBI Taxonomy" id="214853"/>
    <lineage>
        <taxon>Bacteria</taxon>
        <taxon>Bacillati</taxon>
        <taxon>Bacillota</taxon>
        <taxon>Clostridia</taxon>
        <taxon>Eubacteriales</taxon>
        <taxon>Eubacteriaceae</taxon>
        <taxon>Anaerofustis</taxon>
    </lineage>
</organism>
<evidence type="ECO:0000259" key="1">
    <source>
        <dbReference type="Pfam" id="PF02557"/>
    </source>
</evidence>
<dbReference type="Gene3D" id="3.30.200.180">
    <property type="match status" value="1"/>
</dbReference>